<dbReference type="PROSITE" id="PS51257">
    <property type="entry name" value="PROKAR_LIPOPROTEIN"/>
    <property type="match status" value="1"/>
</dbReference>
<dbReference type="AlphaFoldDB" id="A0A285X8B1"/>
<gene>
    <name evidence="2" type="ORF">SAMN06296241_2596</name>
</gene>
<dbReference type="SUPFAM" id="SSF75304">
    <property type="entry name" value="Amidase signature (AS) enzymes"/>
    <property type="match status" value="1"/>
</dbReference>
<dbReference type="Proteomes" id="UP000219193">
    <property type="component" value="Unassembled WGS sequence"/>
</dbReference>
<organism evidence="2 3">
    <name type="scientific">Salinimicrobium sediminis</name>
    <dbReference type="NCBI Taxonomy" id="1343891"/>
    <lineage>
        <taxon>Bacteria</taxon>
        <taxon>Pseudomonadati</taxon>
        <taxon>Bacteroidota</taxon>
        <taxon>Flavobacteriia</taxon>
        <taxon>Flavobacteriales</taxon>
        <taxon>Flavobacteriaceae</taxon>
        <taxon>Salinimicrobium</taxon>
    </lineage>
</organism>
<dbReference type="PANTHER" id="PTHR42678">
    <property type="entry name" value="AMIDASE"/>
    <property type="match status" value="1"/>
</dbReference>
<protein>
    <submittedName>
        <fullName evidence="2">Amidase</fullName>
    </submittedName>
</protein>
<dbReference type="RefSeq" id="WP_097056782.1">
    <property type="nucleotide sequence ID" value="NZ_OCMF01000003.1"/>
</dbReference>
<dbReference type="EMBL" id="OCMF01000003">
    <property type="protein sequence ID" value="SOC81024.1"/>
    <property type="molecule type" value="Genomic_DNA"/>
</dbReference>
<dbReference type="Pfam" id="PF01425">
    <property type="entry name" value="Amidase"/>
    <property type="match status" value="1"/>
</dbReference>
<dbReference type="OrthoDB" id="9811471at2"/>
<proteinExistence type="predicted"/>
<name>A0A285X8B1_9FLAO</name>
<evidence type="ECO:0000313" key="2">
    <source>
        <dbReference type="EMBL" id="SOC81024.1"/>
    </source>
</evidence>
<reference evidence="3" key="1">
    <citation type="submission" date="2017-09" db="EMBL/GenBank/DDBJ databases">
        <authorList>
            <person name="Varghese N."/>
            <person name="Submissions S."/>
        </authorList>
    </citation>
    <scope>NUCLEOTIDE SEQUENCE [LARGE SCALE GENOMIC DNA]</scope>
    <source>
        <strain evidence="3">CGMCC 1.12641</strain>
    </source>
</reference>
<keyword evidence="3" id="KW-1185">Reference proteome</keyword>
<evidence type="ECO:0000313" key="3">
    <source>
        <dbReference type="Proteomes" id="UP000219193"/>
    </source>
</evidence>
<feature type="domain" description="Amidase" evidence="1">
    <location>
        <begin position="129"/>
        <end position="536"/>
    </location>
</feature>
<sequence>MKKIYLLPVLSLLIFSCKVDPKQGETAVAPQVRWEATDESAELEEQSSHEIERMRFKLINSKYLDKNNIWAPFEEDLARFSAEKYERLKPIIMERSIPELQQAVKTGALTYEDLTLFYIYRIREIESNNNKSLNAVIALNPNVVEQARQLDERAAPAVNENSVYGMPVLLKDNINTSEMKTTAGALALAENQPSKNAFIVDRLERHKALILGKVNLSEWAYYFCDDCPLGYSAVGGQTLNPYGRKKFETGGSSSGSGVAVAANYAVAAVGTETAGSILSPASKNSVVGLKPTVGLLSRSGIVPISSTLDTPGPMTKYVIDNAILLNALTGKDVEDAASVEGGKNYLKNLSSEGLKGKRIGVMKELLTDSLYNSAVAQMRSEGAVIVEFEAPEVQLDNFLTLLNADMKKDLPVYLSNYAGDAITFKNAEAITKYNMEDSLLRAPYGQVLFEGIVADTTSAEDLERISADLQEKGRKFFDDPMQKHKLDAVASINNYHAAFAAVAKYPALAVPAGLENTGEPKSITFIAKPFEEDKLLEIGYAFEQQTHLRRAPKNYN</sequence>
<accession>A0A285X8B1</accession>
<dbReference type="InterPro" id="IPR036928">
    <property type="entry name" value="AS_sf"/>
</dbReference>
<dbReference type="Gene3D" id="3.90.1300.10">
    <property type="entry name" value="Amidase signature (AS) domain"/>
    <property type="match status" value="1"/>
</dbReference>
<dbReference type="PANTHER" id="PTHR42678:SF34">
    <property type="entry name" value="OS04G0183300 PROTEIN"/>
    <property type="match status" value="1"/>
</dbReference>
<dbReference type="InterPro" id="IPR023631">
    <property type="entry name" value="Amidase_dom"/>
</dbReference>
<evidence type="ECO:0000259" key="1">
    <source>
        <dbReference type="Pfam" id="PF01425"/>
    </source>
</evidence>